<evidence type="ECO:0000313" key="2">
    <source>
        <dbReference type="Proteomes" id="UP000828390"/>
    </source>
</evidence>
<proteinExistence type="predicted"/>
<gene>
    <name evidence="1" type="ORF">DPMN_117217</name>
</gene>
<name>A0A9D4QU86_DREPO</name>
<dbReference type="PANTHER" id="PTHR14187">
    <property type="entry name" value="ALPHA KINASE/ELONGATION FACTOR 2 KINASE"/>
    <property type="match status" value="1"/>
</dbReference>
<dbReference type="Proteomes" id="UP000828390">
    <property type="component" value="Unassembled WGS sequence"/>
</dbReference>
<dbReference type="EMBL" id="JAIWYP010000004">
    <property type="protein sequence ID" value="KAH3843689.1"/>
    <property type="molecule type" value="Genomic_DNA"/>
</dbReference>
<dbReference type="InterPro" id="IPR043129">
    <property type="entry name" value="ATPase_NBD"/>
</dbReference>
<protein>
    <submittedName>
        <fullName evidence="1">Uncharacterized protein</fullName>
    </submittedName>
</protein>
<organism evidence="1 2">
    <name type="scientific">Dreissena polymorpha</name>
    <name type="common">Zebra mussel</name>
    <name type="synonym">Mytilus polymorpha</name>
    <dbReference type="NCBI Taxonomy" id="45954"/>
    <lineage>
        <taxon>Eukaryota</taxon>
        <taxon>Metazoa</taxon>
        <taxon>Spiralia</taxon>
        <taxon>Lophotrochozoa</taxon>
        <taxon>Mollusca</taxon>
        <taxon>Bivalvia</taxon>
        <taxon>Autobranchia</taxon>
        <taxon>Heteroconchia</taxon>
        <taxon>Euheterodonta</taxon>
        <taxon>Imparidentia</taxon>
        <taxon>Neoheterodontei</taxon>
        <taxon>Myida</taxon>
        <taxon>Dreissenoidea</taxon>
        <taxon>Dreissenidae</taxon>
        <taxon>Dreissena</taxon>
    </lineage>
</organism>
<comment type="caution">
    <text evidence="1">The sequence shown here is derived from an EMBL/GenBank/DDBJ whole genome shotgun (WGS) entry which is preliminary data.</text>
</comment>
<accession>A0A9D4QU86</accession>
<keyword evidence="2" id="KW-1185">Reference proteome</keyword>
<dbReference type="AlphaFoldDB" id="A0A9D4QU86"/>
<dbReference type="SUPFAM" id="SSF53067">
    <property type="entry name" value="Actin-like ATPase domain"/>
    <property type="match status" value="1"/>
</dbReference>
<evidence type="ECO:0000313" key="1">
    <source>
        <dbReference type="EMBL" id="KAH3843689.1"/>
    </source>
</evidence>
<dbReference type="Gene3D" id="3.30.420.40">
    <property type="match status" value="2"/>
</dbReference>
<reference evidence="1" key="1">
    <citation type="journal article" date="2019" name="bioRxiv">
        <title>The Genome of the Zebra Mussel, Dreissena polymorpha: A Resource for Invasive Species Research.</title>
        <authorList>
            <person name="McCartney M.A."/>
            <person name="Auch B."/>
            <person name="Kono T."/>
            <person name="Mallez S."/>
            <person name="Zhang Y."/>
            <person name="Obille A."/>
            <person name="Becker A."/>
            <person name="Abrahante J.E."/>
            <person name="Garbe J."/>
            <person name="Badalamenti J.P."/>
            <person name="Herman A."/>
            <person name="Mangelson H."/>
            <person name="Liachko I."/>
            <person name="Sullivan S."/>
            <person name="Sone E.D."/>
            <person name="Koren S."/>
            <person name="Silverstein K.A.T."/>
            <person name="Beckman K.B."/>
            <person name="Gohl D.M."/>
        </authorList>
    </citation>
    <scope>NUCLEOTIDE SEQUENCE</scope>
    <source>
        <strain evidence="1">Duluth1</strain>
        <tissue evidence="1">Whole animal</tissue>
    </source>
</reference>
<reference evidence="1" key="2">
    <citation type="submission" date="2020-11" db="EMBL/GenBank/DDBJ databases">
        <authorList>
            <person name="McCartney M.A."/>
            <person name="Auch B."/>
            <person name="Kono T."/>
            <person name="Mallez S."/>
            <person name="Becker A."/>
            <person name="Gohl D.M."/>
            <person name="Silverstein K.A.T."/>
            <person name="Koren S."/>
            <person name="Bechman K.B."/>
            <person name="Herman A."/>
            <person name="Abrahante J.E."/>
            <person name="Garbe J."/>
        </authorList>
    </citation>
    <scope>NUCLEOTIDE SEQUENCE</scope>
    <source>
        <strain evidence="1">Duluth1</strain>
        <tissue evidence="1">Whole animal</tissue>
    </source>
</reference>
<sequence length="342" mass="38693">MHEVNADRTLSELHQPTGGDFGGTKVDNEFVNLLVKIFGAPLYQKFKRNHIEKYISLMQEFETKKRTFDGSRRMALQFPIELGEMYLEDVDQTFQSALHETPFEGKVQCIADKFIIVEELAKTFFDDTIEQIVITADNLLKKVPNMNSIILVGGFSESPYLKSVMRRRFGDMITIPLEPSQAVLNGAVVYGHRPLAIAERVCKYTYGIGRMMKFKPHHPAHRKVKIDGLDYCDGIFNKHIEVGTKIRVAEDAEKAVVHKYFPTTTAMKQAVLDVYASPFKDPMFVDDHGCQLVGLIKLDIDSHGDIYSELLVKMMFGGTELQVQVTDVKNNKITNASFGFLG</sequence>
<dbReference type="Gene3D" id="3.90.640.10">
    <property type="entry name" value="Actin, Chain A, domain 4"/>
    <property type="match status" value="1"/>
</dbReference>
<dbReference type="PANTHER" id="PTHR14187:SF5">
    <property type="entry name" value="HEAT SHOCK 70 KDA PROTEIN 12A"/>
    <property type="match status" value="1"/>
</dbReference>